<comment type="function">
    <text evidence="11">Catalytic component of the signal peptidase complex (SPC) which catalyzes the cleavage of N-terminal signal sequences from nascent proteins as they are translocated into the lumen of the endoplasmic reticulum. Specifically cleaves N-terminal signal peptides that contain a hydrophobic alpha-helix (h-region) shorter than 18-20 amino acids.</text>
</comment>
<evidence type="ECO:0000313" key="15">
    <source>
        <dbReference type="Proteomes" id="UP000239649"/>
    </source>
</evidence>
<keyword evidence="15" id="KW-1185">Reference proteome</keyword>
<protein>
    <recommendedName>
        <fullName evidence="5">Signal peptidase complex catalytic subunit SEC11</fullName>
        <ecNumber evidence="4">3.4.21.89</ecNumber>
    </recommendedName>
    <alternativeName>
        <fullName evidence="6">Signal peptidase complex catalytic subunit sec11</fullName>
    </alternativeName>
</protein>
<evidence type="ECO:0000256" key="5">
    <source>
        <dbReference type="ARBA" id="ARBA00019685"/>
    </source>
</evidence>
<gene>
    <name evidence="14" type="ORF">C2E20_5797</name>
</gene>
<dbReference type="PANTHER" id="PTHR10806:SF6">
    <property type="entry name" value="SIGNAL PEPTIDASE COMPLEX CATALYTIC SUBUNIT SEC11"/>
    <property type="match status" value="1"/>
</dbReference>
<dbReference type="InterPro" id="IPR036286">
    <property type="entry name" value="LexA/Signal_pep-like_sf"/>
</dbReference>
<evidence type="ECO:0000256" key="2">
    <source>
        <dbReference type="ARBA" id="ARBA00004648"/>
    </source>
</evidence>
<evidence type="ECO:0000256" key="8">
    <source>
        <dbReference type="ARBA" id="ARBA00022692"/>
    </source>
</evidence>
<dbReference type="GO" id="GO:0006465">
    <property type="term" value="P:signal peptide processing"/>
    <property type="evidence" value="ECO:0007669"/>
    <property type="project" value="InterPro"/>
</dbReference>
<feature type="domain" description="Peptidase S24/S26A/S26B/S26C" evidence="13">
    <location>
        <begin position="24"/>
        <end position="87"/>
    </location>
</feature>
<comment type="caution">
    <text evidence="14">The sequence shown here is derived from an EMBL/GenBank/DDBJ whole genome shotgun (WGS) entry which is preliminary data.</text>
</comment>
<sequence>MNKRQLLLQGVNLGMIITSALMIWKSMVLATGSESPMVVVLSGSMEPGFYRGDILFLYQPKTPAQTGDIIVFNTDDREIPIVHRIIKVHERAEGSPPRLDILTKGDSNWPDDRSLYPRGQLWLNTGHIMGKVVGFLPHIGRVTNIMNDYPWFKYALIAALGVVVVTSKEG</sequence>
<evidence type="ECO:0000256" key="11">
    <source>
        <dbReference type="ARBA" id="ARBA00045533"/>
    </source>
</evidence>
<dbReference type="InterPro" id="IPR019533">
    <property type="entry name" value="Peptidase_S26"/>
</dbReference>
<evidence type="ECO:0000259" key="13">
    <source>
        <dbReference type="Pfam" id="PF00717"/>
    </source>
</evidence>
<dbReference type="CDD" id="cd06530">
    <property type="entry name" value="S26_SPase_I"/>
    <property type="match status" value="1"/>
</dbReference>
<dbReference type="PRINTS" id="PR00728">
    <property type="entry name" value="SIGNALPTASE"/>
</dbReference>
<dbReference type="GO" id="GO:0004252">
    <property type="term" value="F:serine-type endopeptidase activity"/>
    <property type="evidence" value="ECO:0007669"/>
    <property type="project" value="InterPro"/>
</dbReference>
<dbReference type="SUPFAM" id="SSF51306">
    <property type="entry name" value="LexA/Signal peptidase"/>
    <property type="match status" value="1"/>
</dbReference>
<evidence type="ECO:0000256" key="9">
    <source>
        <dbReference type="ARBA" id="ARBA00022989"/>
    </source>
</evidence>
<dbReference type="AlphaFoldDB" id="A0A2P6V9H0"/>
<dbReference type="GO" id="GO:0005787">
    <property type="term" value="C:signal peptidase complex"/>
    <property type="evidence" value="ECO:0007669"/>
    <property type="project" value="TreeGrafter"/>
</dbReference>
<dbReference type="NCBIfam" id="TIGR02228">
    <property type="entry name" value="sigpep_I_arch"/>
    <property type="match status" value="1"/>
</dbReference>
<comment type="catalytic activity">
    <reaction evidence="1">
        <text>Cleavage of hydrophobic, N-terminal signal or leader sequences from secreted and periplasmic proteins.</text>
        <dbReference type="EC" id="3.4.21.89"/>
    </reaction>
</comment>
<keyword evidence="7" id="KW-0378">Hydrolase</keyword>
<organism evidence="14 15">
    <name type="scientific">Micractinium conductrix</name>
    <dbReference type="NCBI Taxonomy" id="554055"/>
    <lineage>
        <taxon>Eukaryota</taxon>
        <taxon>Viridiplantae</taxon>
        <taxon>Chlorophyta</taxon>
        <taxon>core chlorophytes</taxon>
        <taxon>Trebouxiophyceae</taxon>
        <taxon>Chlorellales</taxon>
        <taxon>Chlorellaceae</taxon>
        <taxon>Chlorella clade</taxon>
        <taxon>Micractinium</taxon>
    </lineage>
</organism>
<dbReference type="OrthoDB" id="10257561at2759"/>
<proteinExistence type="inferred from homology"/>
<keyword evidence="10 12" id="KW-0472">Membrane</keyword>
<dbReference type="EC" id="3.4.21.89" evidence="4"/>
<dbReference type="Pfam" id="PF00717">
    <property type="entry name" value="Peptidase_S24"/>
    <property type="match status" value="1"/>
</dbReference>
<dbReference type="Proteomes" id="UP000239649">
    <property type="component" value="Unassembled WGS sequence"/>
</dbReference>
<feature type="transmembrane region" description="Helical" evidence="12">
    <location>
        <begin position="6"/>
        <end position="24"/>
    </location>
</feature>
<dbReference type="STRING" id="554055.A0A2P6V9H0"/>
<evidence type="ECO:0000256" key="6">
    <source>
        <dbReference type="ARBA" id="ARBA00021755"/>
    </source>
</evidence>
<evidence type="ECO:0000256" key="7">
    <source>
        <dbReference type="ARBA" id="ARBA00022670"/>
    </source>
</evidence>
<dbReference type="EMBL" id="LHPF02000018">
    <property type="protein sequence ID" value="PSC70737.1"/>
    <property type="molecule type" value="Genomic_DNA"/>
</dbReference>
<keyword evidence="7" id="KW-0645">Protease</keyword>
<evidence type="ECO:0000256" key="3">
    <source>
        <dbReference type="ARBA" id="ARBA00011035"/>
    </source>
</evidence>
<evidence type="ECO:0000256" key="12">
    <source>
        <dbReference type="SAM" id="Phobius"/>
    </source>
</evidence>
<evidence type="ECO:0000256" key="4">
    <source>
        <dbReference type="ARBA" id="ARBA00013208"/>
    </source>
</evidence>
<evidence type="ECO:0000256" key="1">
    <source>
        <dbReference type="ARBA" id="ARBA00000677"/>
    </source>
</evidence>
<dbReference type="Gene3D" id="2.10.109.10">
    <property type="entry name" value="Umud Fragment, subunit A"/>
    <property type="match status" value="1"/>
</dbReference>
<name>A0A2P6V9H0_9CHLO</name>
<dbReference type="InterPro" id="IPR001733">
    <property type="entry name" value="Peptidase_S26B"/>
</dbReference>
<comment type="similarity">
    <text evidence="3">Belongs to the peptidase S26B family.</text>
</comment>
<keyword evidence="8 12" id="KW-0812">Transmembrane</keyword>
<evidence type="ECO:0000313" key="14">
    <source>
        <dbReference type="EMBL" id="PSC70737.1"/>
    </source>
</evidence>
<dbReference type="InterPro" id="IPR015927">
    <property type="entry name" value="Peptidase_S24_S26A/B/C"/>
</dbReference>
<comment type="subcellular location">
    <subcellularLocation>
        <location evidence="2">Endoplasmic reticulum membrane</location>
        <topology evidence="2">Single-pass type II membrane protein</topology>
    </subcellularLocation>
</comment>
<dbReference type="GO" id="GO:0009003">
    <property type="term" value="F:signal peptidase activity"/>
    <property type="evidence" value="ECO:0007669"/>
    <property type="project" value="UniProtKB-EC"/>
</dbReference>
<evidence type="ECO:0000256" key="10">
    <source>
        <dbReference type="ARBA" id="ARBA00023136"/>
    </source>
</evidence>
<dbReference type="PANTHER" id="PTHR10806">
    <property type="entry name" value="SIGNAL PEPTIDASE COMPLEX CATALYTIC SUBUNIT SEC11"/>
    <property type="match status" value="1"/>
</dbReference>
<keyword evidence="9 12" id="KW-1133">Transmembrane helix</keyword>
<accession>A0A2P6V9H0</accession>
<reference evidence="14 15" key="1">
    <citation type="journal article" date="2018" name="Plant J.">
        <title>Genome sequences of Chlorella sorokiniana UTEX 1602 and Micractinium conductrix SAG 241.80: implications to maltose excretion by a green alga.</title>
        <authorList>
            <person name="Arriola M.B."/>
            <person name="Velmurugan N."/>
            <person name="Zhang Y."/>
            <person name="Plunkett M.H."/>
            <person name="Hondzo H."/>
            <person name="Barney B.M."/>
        </authorList>
    </citation>
    <scope>NUCLEOTIDE SEQUENCE [LARGE SCALE GENOMIC DNA]</scope>
    <source>
        <strain evidence="14 15">SAG 241.80</strain>
    </source>
</reference>